<dbReference type="KEGG" id="mfu:LILAB_34770"/>
<protein>
    <submittedName>
        <fullName evidence="1">Uncharacterized protein</fullName>
    </submittedName>
</protein>
<proteinExistence type="predicted"/>
<reference evidence="1 2" key="1">
    <citation type="journal article" date="2011" name="J. Bacteriol.">
        <title>Genome sequence of the halotolerant marine bacterium Myxococcus fulvus HW-1.</title>
        <authorList>
            <person name="Li Z.F."/>
            <person name="Li X."/>
            <person name="Liu H."/>
            <person name="Liu X."/>
            <person name="Han K."/>
            <person name="Wu Z.H."/>
            <person name="Hu W."/>
            <person name="Li F.F."/>
            <person name="Li Y.Z."/>
        </authorList>
    </citation>
    <scope>NUCLEOTIDE SEQUENCE [LARGE SCALE GENOMIC DNA]</scope>
    <source>
        <strain evidence="2">ATCC BAA-855 / HW-1</strain>
    </source>
</reference>
<evidence type="ECO:0000313" key="2">
    <source>
        <dbReference type="Proteomes" id="UP000000488"/>
    </source>
</evidence>
<evidence type="ECO:0000313" key="1">
    <source>
        <dbReference type="EMBL" id="AEI68835.1"/>
    </source>
</evidence>
<accession>F8CJ53</accession>
<dbReference type="AlphaFoldDB" id="F8CJ53"/>
<gene>
    <name evidence="1" type="ordered locus">LILAB_34770</name>
</gene>
<sequence length="40" mass="4348">MWSTLNMALLPSPRYFRKAAGVRLTADTKPFVAALAGLDP</sequence>
<organism evidence="1 2">
    <name type="scientific">Myxococcus fulvus (strain ATCC BAA-855 / HW-1)</name>
    <dbReference type="NCBI Taxonomy" id="483219"/>
    <lineage>
        <taxon>Bacteria</taxon>
        <taxon>Pseudomonadati</taxon>
        <taxon>Myxococcota</taxon>
        <taxon>Myxococcia</taxon>
        <taxon>Myxococcales</taxon>
        <taxon>Cystobacterineae</taxon>
        <taxon>Myxococcaceae</taxon>
        <taxon>Myxococcus</taxon>
    </lineage>
</organism>
<dbReference type="STRING" id="483219.LILAB_34770"/>
<name>F8CJ53_MYXFH</name>
<dbReference type="HOGENOM" id="CLU_3292834_0_0_7"/>
<dbReference type="EMBL" id="CP002830">
    <property type="protein sequence ID" value="AEI68835.1"/>
    <property type="molecule type" value="Genomic_DNA"/>
</dbReference>
<dbReference type="Proteomes" id="UP000000488">
    <property type="component" value="Chromosome"/>
</dbReference>